<accession>A0ABR3PZ60</accession>
<feature type="compositionally biased region" description="Basic and acidic residues" evidence="1">
    <location>
        <begin position="46"/>
        <end position="66"/>
    </location>
</feature>
<feature type="region of interest" description="Disordered" evidence="1">
    <location>
        <begin position="1"/>
        <end position="66"/>
    </location>
</feature>
<dbReference type="InterPro" id="IPR009072">
    <property type="entry name" value="Histone-fold"/>
</dbReference>
<comment type="caution">
    <text evidence="2">The sequence shown here is derived from an EMBL/GenBank/DDBJ whole genome shotgun (WGS) entry which is preliminary data.</text>
</comment>
<protein>
    <recommendedName>
        <fullName evidence="4">CCD97-like C-terminal domain-containing protein</fullName>
    </recommendedName>
</protein>
<dbReference type="Proteomes" id="UP001565368">
    <property type="component" value="Unassembled WGS sequence"/>
</dbReference>
<dbReference type="Gene3D" id="1.10.20.10">
    <property type="entry name" value="Histone, subunit A"/>
    <property type="match status" value="1"/>
</dbReference>
<dbReference type="EMBL" id="JBBXJM010000005">
    <property type="protein sequence ID" value="KAL1407597.1"/>
    <property type="molecule type" value="Genomic_DNA"/>
</dbReference>
<evidence type="ECO:0000256" key="1">
    <source>
        <dbReference type="SAM" id="MobiDB-lite"/>
    </source>
</evidence>
<name>A0ABR3PZ60_9TREE</name>
<feature type="region of interest" description="Disordered" evidence="1">
    <location>
        <begin position="112"/>
        <end position="175"/>
    </location>
</feature>
<organism evidence="2 3">
    <name type="scientific">Vanrija albida</name>
    <dbReference type="NCBI Taxonomy" id="181172"/>
    <lineage>
        <taxon>Eukaryota</taxon>
        <taxon>Fungi</taxon>
        <taxon>Dikarya</taxon>
        <taxon>Basidiomycota</taxon>
        <taxon>Agaricomycotina</taxon>
        <taxon>Tremellomycetes</taxon>
        <taxon>Trichosporonales</taxon>
        <taxon>Trichosporonaceae</taxon>
        <taxon>Vanrija</taxon>
    </lineage>
</organism>
<feature type="compositionally biased region" description="Acidic residues" evidence="1">
    <location>
        <begin position="159"/>
        <end position="174"/>
    </location>
</feature>
<evidence type="ECO:0000313" key="3">
    <source>
        <dbReference type="Proteomes" id="UP001565368"/>
    </source>
</evidence>
<reference evidence="2 3" key="1">
    <citation type="submission" date="2023-08" db="EMBL/GenBank/DDBJ databases">
        <title>Annotated Genome Sequence of Vanrija albida AlHP1.</title>
        <authorList>
            <person name="Herzog R."/>
        </authorList>
    </citation>
    <scope>NUCLEOTIDE SEQUENCE [LARGE SCALE GENOMIC DNA]</scope>
    <source>
        <strain evidence="2 3">AlHP1</strain>
    </source>
</reference>
<proteinExistence type="predicted"/>
<feature type="region of interest" description="Disordered" evidence="1">
    <location>
        <begin position="218"/>
        <end position="243"/>
    </location>
</feature>
<feature type="compositionally biased region" description="Acidic residues" evidence="1">
    <location>
        <begin position="120"/>
        <end position="129"/>
    </location>
</feature>
<keyword evidence="3" id="KW-1185">Reference proteome</keyword>
<dbReference type="RefSeq" id="XP_069207541.1">
    <property type="nucleotide sequence ID" value="XM_069355470.1"/>
</dbReference>
<dbReference type="InterPro" id="IPR018465">
    <property type="entry name" value="Scm3/HJURP"/>
</dbReference>
<evidence type="ECO:0000313" key="2">
    <source>
        <dbReference type="EMBL" id="KAL1407597.1"/>
    </source>
</evidence>
<dbReference type="GeneID" id="95988073"/>
<feature type="region of interest" description="Disordered" evidence="1">
    <location>
        <begin position="181"/>
        <end position="200"/>
    </location>
</feature>
<evidence type="ECO:0008006" key="4">
    <source>
        <dbReference type="Google" id="ProtNLM"/>
    </source>
</evidence>
<sequence length="282" mass="31640">MSRQSQHQSSEPPPSRVFAPTRLQDPLTRLSSPLAGPSTGPRFRSISRDPSRRENKFQRAREASQRRLYDAWDAISAKYAAIRPEDDDEVDIYTGRITVDRGRLRALEAREFADGLSDGSDLEEAEDDPAPQGPEAAYFGPEEDELGDWDDRSGLDVQEPPEEVEEEWTVEDEMDLRAFHAAEARLRGSEGYPEPATTTRASVFKDKRKIPSLEDLFLDSESETVDSDGDQGERGSVANPFRICLPPIEPSNYLPRDTQVPADTTHQKWPFASTDFVHASTC</sequence>
<dbReference type="Pfam" id="PF10384">
    <property type="entry name" value="Scm3"/>
    <property type="match status" value="1"/>
</dbReference>
<feature type="compositionally biased region" description="Acidic residues" evidence="1">
    <location>
        <begin position="218"/>
        <end position="230"/>
    </location>
</feature>
<feature type="compositionally biased region" description="Low complexity" evidence="1">
    <location>
        <begin position="1"/>
        <end position="10"/>
    </location>
</feature>
<gene>
    <name evidence="2" type="ORF">Q8F55_007030</name>
</gene>